<keyword evidence="5 6" id="KW-0472">Membrane</keyword>
<dbReference type="Gene3D" id="1.20.1070.10">
    <property type="entry name" value="Rhodopsin 7-helix transmembrane proteins"/>
    <property type="match status" value="1"/>
</dbReference>
<evidence type="ECO:0000256" key="4">
    <source>
        <dbReference type="ARBA" id="ARBA00022989"/>
    </source>
</evidence>
<organism evidence="8 10">
    <name type="scientific">Dinothrombium tinctorium</name>
    <dbReference type="NCBI Taxonomy" id="1965070"/>
    <lineage>
        <taxon>Eukaryota</taxon>
        <taxon>Metazoa</taxon>
        <taxon>Ecdysozoa</taxon>
        <taxon>Arthropoda</taxon>
        <taxon>Chelicerata</taxon>
        <taxon>Arachnida</taxon>
        <taxon>Acari</taxon>
        <taxon>Acariformes</taxon>
        <taxon>Trombidiformes</taxon>
        <taxon>Prostigmata</taxon>
        <taxon>Anystina</taxon>
        <taxon>Parasitengona</taxon>
        <taxon>Trombidioidea</taxon>
        <taxon>Trombidiidae</taxon>
        <taxon>Dinothrombium</taxon>
    </lineage>
</organism>
<evidence type="ECO:0000313" key="8">
    <source>
        <dbReference type="EMBL" id="RWS07175.1"/>
    </source>
</evidence>
<dbReference type="OrthoDB" id="284782at2759"/>
<comment type="caution">
    <text evidence="8">The sequence shown here is derived from an EMBL/GenBank/DDBJ whole genome shotgun (WGS) entry which is preliminary data.</text>
</comment>
<dbReference type="EMBL" id="NCKU01003620">
    <property type="protein sequence ID" value="RWS07175.1"/>
    <property type="molecule type" value="Genomic_DNA"/>
</dbReference>
<keyword evidence="4 6" id="KW-1133">Transmembrane helix</keyword>
<dbReference type="STRING" id="1965070.A0A443QVW6"/>
<evidence type="ECO:0000256" key="2">
    <source>
        <dbReference type="ARBA" id="ARBA00010663"/>
    </source>
</evidence>
<evidence type="ECO:0000256" key="5">
    <source>
        <dbReference type="ARBA" id="ARBA00023136"/>
    </source>
</evidence>
<reference evidence="8 10" key="1">
    <citation type="journal article" date="2018" name="Gigascience">
        <title>Genomes of trombidid mites reveal novel predicted allergens and laterally-transferred genes associated with secondary metabolism.</title>
        <authorList>
            <person name="Dong X."/>
            <person name="Chaisiri K."/>
            <person name="Xia D."/>
            <person name="Armstrong S.D."/>
            <person name="Fang Y."/>
            <person name="Donnelly M.J."/>
            <person name="Kadowaki T."/>
            <person name="McGarry J.W."/>
            <person name="Darby A.C."/>
            <person name="Makepeace B.L."/>
        </authorList>
    </citation>
    <scope>NUCLEOTIDE SEQUENCE [LARGE SCALE GENOMIC DNA]</scope>
    <source>
        <strain evidence="8">UoL-WK</strain>
    </source>
</reference>
<evidence type="ECO:0000313" key="10">
    <source>
        <dbReference type="Proteomes" id="UP000285301"/>
    </source>
</evidence>
<evidence type="ECO:0000256" key="3">
    <source>
        <dbReference type="ARBA" id="ARBA00022692"/>
    </source>
</evidence>
<accession>A0A443QVW6</accession>
<feature type="transmembrane region" description="Helical" evidence="6">
    <location>
        <begin position="35"/>
        <end position="67"/>
    </location>
</feature>
<comment type="subcellular location">
    <subcellularLocation>
        <location evidence="1">Membrane</location>
    </subcellularLocation>
</comment>
<feature type="domain" description="G-protein coupled receptors family 1 profile" evidence="7">
    <location>
        <begin position="1"/>
        <end position="119"/>
    </location>
</feature>
<sequence length="119" mass="13589">IIISCWIIGSLIGFLPLFGWNNGPEKWGRCLFIPVMSYNLLVFVFFGTIVFPAILMAFCYLRIYLIVVRQVGEVLLFSSLSPSPSSLSAFVILIFSFLICALFFNLYFQTMRQCNSMCK</sequence>
<comment type="similarity">
    <text evidence="2">Belongs to the G-protein coupled receptor 1 family.</text>
</comment>
<feature type="transmembrane region" description="Helical" evidence="6">
    <location>
        <begin position="87"/>
        <end position="108"/>
    </location>
</feature>
<dbReference type="EMBL" id="NCKU01000303">
    <property type="protein sequence ID" value="RWS16084.1"/>
    <property type="molecule type" value="Genomic_DNA"/>
</dbReference>
<reference evidence="8" key="2">
    <citation type="submission" date="2018-11" db="EMBL/GenBank/DDBJ databases">
        <title>Trombidioid mite genomics.</title>
        <authorList>
            <person name="Dong X."/>
        </authorList>
    </citation>
    <scope>NUCLEOTIDE SEQUENCE</scope>
    <source>
        <strain evidence="8">UoL-WK</strain>
    </source>
</reference>
<dbReference type="PROSITE" id="PS50262">
    <property type="entry name" value="G_PROTEIN_RECEP_F1_2"/>
    <property type="match status" value="1"/>
</dbReference>
<dbReference type="InterPro" id="IPR017452">
    <property type="entry name" value="GPCR_Rhodpsn_7TM"/>
</dbReference>
<protein>
    <submittedName>
        <fullName evidence="8">Adenosine receptor A2b-like protein</fullName>
    </submittedName>
</protein>
<evidence type="ECO:0000256" key="1">
    <source>
        <dbReference type="ARBA" id="ARBA00004370"/>
    </source>
</evidence>
<feature type="transmembrane region" description="Helical" evidence="6">
    <location>
        <begin position="6"/>
        <end position="23"/>
    </location>
</feature>
<dbReference type="SUPFAM" id="SSF81321">
    <property type="entry name" value="Family A G protein-coupled receptor-like"/>
    <property type="match status" value="1"/>
</dbReference>
<dbReference type="AlphaFoldDB" id="A0A443QVW6"/>
<proteinExistence type="inferred from homology"/>
<keyword evidence="10" id="KW-1185">Reference proteome</keyword>
<gene>
    <name evidence="9" type="ORF">B4U79_12642</name>
    <name evidence="8" type="ORF">B4U79_14394</name>
</gene>
<dbReference type="GO" id="GO:0004930">
    <property type="term" value="F:G protein-coupled receptor activity"/>
    <property type="evidence" value="ECO:0007669"/>
    <property type="project" value="InterPro"/>
</dbReference>
<evidence type="ECO:0000259" key="7">
    <source>
        <dbReference type="PROSITE" id="PS50262"/>
    </source>
</evidence>
<dbReference type="Proteomes" id="UP000285301">
    <property type="component" value="Unassembled WGS sequence"/>
</dbReference>
<dbReference type="Pfam" id="PF00001">
    <property type="entry name" value="7tm_1"/>
    <property type="match status" value="1"/>
</dbReference>
<dbReference type="InterPro" id="IPR000276">
    <property type="entry name" value="GPCR_Rhodpsn"/>
</dbReference>
<evidence type="ECO:0000256" key="6">
    <source>
        <dbReference type="SAM" id="Phobius"/>
    </source>
</evidence>
<keyword evidence="3 6" id="KW-0812">Transmembrane</keyword>
<feature type="non-terminal residue" evidence="8">
    <location>
        <position position="1"/>
    </location>
</feature>
<dbReference type="GO" id="GO:0016020">
    <property type="term" value="C:membrane"/>
    <property type="evidence" value="ECO:0007669"/>
    <property type="project" value="UniProtKB-SubCell"/>
</dbReference>
<name>A0A443QVW6_9ACAR</name>
<evidence type="ECO:0000313" key="9">
    <source>
        <dbReference type="EMBL" id="RWS16084.1"/>
    </source>
</evidence>
<keyword evidence="8" id="KW-0675">Receptor</keyword>